<dbReference type="InterPro" id="IPR052929">
    <property type="entry name" value="RNase_H-like_EbsB-rel"/>
</dbReference>
<dbReference type="GO" id="GO:0003676">
    <property type="term" value="F:nucleic acid binding"/>
    <property type="evidence" value="ECO:0007669"/>
    <property type="project" value="InterPro"/>
</dbReference>
<evidence type="ECO:0000259" key="1">
    <source>
        <dbReference type="Pfam" id="PF13456"/>
    </source>
</evidence>
<dbReference type="STRING" id="63057.A0A2P5EN41"/>
<feature type="domain" description="RNase H type-1" evidence="1">
    <location>
        <begin position="176"/>
        <end position="257"/>
    </location>
</feature>
<accession>A0A2P5EN41</accession>
<evidence type="ECO:0000313" key="3">
    <source>
        <dbReference type="Proteomes" id="UP000237000"/>
    </source>
</evidence>
<dbReference type="GO" id="GO:0004523">
    <property type="term" value="F:RNA-DNA hybrid ribonuclease activity"/>
    <property type="evidence" value="ECO:0007669"/>
    <property type="project" value="InterPro"/>
</dbReference>
<protein>
    <submittedName>
        <fullName evidence="2">Ribonuclease H-like domain containing protein</fullName>
    </submittedName>
</protein>
<name>A0A2P5EN41_TREOI</name>
<dbReference type="InParanoid" id="A0A2P5EN41"/>
<proteinExistence type="predicted"/>
<dbReference type="InterPro" id="IPR002156">
    <property type="entry name" value="RNaseH_domain"/>
</dbReference>
<dbReference type="SUPFAM" id="SSF53098">
    <property type="entry name" value="Ribonuclease H-like"/>
    <property type="match status" value="1"/>
</dbReference>
<gene>
    <name evidence="2" type="ORF">TorRG33x02_172000</name>
</gene>
<dbReference type="AlphaFoldDB" id="A0A2P5EN41"/>
<dbReference type="InterPro" id="IPR012337">
    <property type="entry name" value="RNaseH-like_sf"/>
</dbReference>
<sequence>MELRFVFSMTYGSQDQSYLGPSLEPLTLKYRFKILCSAPDLRITPFCLKRFLPMDVEAITTIPLSFGDRADRLGCWNLVNVGGELPIVDLLLHLFSSLPKDHMDVVCVLFWALWNRRNNFLHNGVVKEVTDTFDSKCLLLLEYRESSNKLTVSLPNLAPSSSSRWSSPRAGGLKFNTDATFLAREDFIGYGDVIHDEFGNVLVCWIIWVTGCFYVEVGELIAIREGLRLAVNFGCPLAETESDSLLAVNSISNSQQNKVLLFCCRKNSTPHTGTLLRWRSLRSAPGRAATNLHDGLAEISSNLIVLLHVLWL</sequence>
<dbReference type="PANTHER" id="PTHR47074">
    <property type="entry name" value="BNAC02G40300D PROTEIN"/>
    <property type="match status" value="1"/>
</dbReference>
<keyword evidence="3" id="KW-1185">Reference proteome</keyword>
<dbReference type="OrthoDB" id="1749524at2759"/>
<dbReference type="Pfam" id="PF13456">
    <property type="entry name" value="RVT_3"/>
    <property type="match status" value="1"/>
</dbReference>
<dbReference type="PANTHER" id="PTHR47074:SF11">
    <property type="entry name" value="REVERSE TRANSCRIPTASE-LIKE PROTEIN"/>
    <property type="match status" value="1"/>
</dbReference>
<reference evidence="3" key="1">
    <citation type="submission" date="2016-06" db="EMBL/GenBank/DDBJ databases">
        <title>Parallel loss of symbiosis genes in relatives of nitrogen-fixing non-legume Parasponia.</title>
        <authorList>
            <person name="Van Velzen R."/>
            <person name="Holmer R."/>
            <person name="Bu F."/>
            <person name="Rutten L."/>
            <person name="Van Zeijl A."/>
            <person name="Liu W."/>
            <person name="Santuari L."/>
            <person name="Cao Q."/>
            <person name="Sharma T."/>
            <person name="Shen D."/>
            <person name="Roswanjaya Y."/>
            <person name="Wardhani T."/>
            <person name="Kalhor M.S."/>
            <person name="Jansen J."/>
            <person name="Van den Hoogen J."/>
            <person name="Gungor B."/>
            <person name="Hartog M."/>
            <person name="Hontelez J."/>
            <person name="Verver J."/>
            <person name="Yang W.-C."/>
            <person name="Schijlen E."/>
            <person name="Repin R."/>
            <person name="Schilthuizen M."/>
            <person name="Schranz E."/>
            <person name="Heidstra R."/>
            <person name="Miyata K."/>
            <person name="Fedorova E."/>
            <person name="Kohlen W."/>
            <person name="Bisseling T."/>
            <person name="Smit S."/>
            <person name="Geurts R."/>
        </authorList>
    </citation>
    <scope>NUCLEOTIDE SEQUENCE [LARGE SCALE GENOMIC DNA]</scope>
    <source>
        <strain evidence="3">cv. RG33-2</strain>
    </source>
</reference>
<comment type="caution">
    <text evidence="2">The sequence shown here is derived from an EMBL/GenBank/DDBJ whole genome shotgun (WGS) entry which is preliminary data.</text>
</comment>
<dbReference type="EMBL" id="JXTC01000123">
    <property type="protein sequence ID" value="PON86953.1"/>
    <property type="molecule type" value="Genomic_DNA"/>
</dbReference>
<evidence type="ECO:0000313" key="2">
    <source>
        <dbReference type="EMBL" id="PON86953.1"/>
    </source>
</evidence>
<dbReference type="Proteomes" id="UP000237000">
    <property type="component" value="Unassembled WGS sequence"/>
</dbReference>
<organism evidence="2 3">
    <name type="scientific">Trema orientale</name>
    <name type="common">Charcoal tree</name>
    <name type="synonym">Celtis orientalis</name>
    <dbReference type="NCBI Taxonomy" id="63057"/>
    <lineage>
        <taxon>Eukaryota</taxon>
        <taxon>Viridiplantae</taxon>
        <taxon>Streptophyta</taxon>
        <taxon>Embryophyta</taxon>
        <taxon>Tracheophyta</taxon>
        <taxon>Spermatophyta</taxon>
        <taxon>Magnoliopsida</taxon>
        <taxon>eudicotyledons</taxon>
        <taxon>Gunneridae</taxon>
        <taxon>Pentapetalae</taxon>
        <taxon>rosids</taxon>
        <taxon>fabids</taxon>
        <taxon>Rosales</taxon>
        <taxon>Cannabaceae</taxon>
        <taxon>Trema</taxon>
    </lineage>
</organism>